<accession>A0A915YEY0</accession>
<dbReference type="InterPro" id="IPR036527">
    <property type="entry name" value="SCP2_sterol-bd_dom_sf"/>
</dbReference>
<feature type="domain" description="SCP2" evidence="1">
    <location>
        <begin position="16"/>
        <end position="91"/>
    </location>
</feature>
<evidence type="ECO:0000259" key="1">
    <source>
        <dbReference type="Pfam" id="PF02036"/>
    </source>
</evidence>
<proteinExistence type="predicted"/>
<dbReference type="EMBL" id="AP026867">
    <property type="protein sequence ID" value="BDS11879.1"/>
    <property type="molecule type" value="Genomic_DNA"/>
</dbReference>
<dbReference type="InterPro" id="IPR003033">
    <property type="entry name" value="SCP2_sterol-bd_dom"/>
</dbReference>
<dbReference type="AlphaFoldDB" id="A0A915YEY0"/>
<keyword evidence="3" id="KW-1185">Reference proteome</keyword>
<reference evidence="2" key="1">
    <citation type="submission" date="2022-09" db="EMBL/GenBank/DDBJ databases">
        <title>Aureispira anguillicida sp. nov., isolated from Leptocephalus of Japanese eel Anguilla japonica.</title>
        <authorList>
            <person name="Yuasa K."/>
            <person name="Mekata T."/>
            <person name="Ikunari K."/>
        </authorList>
    </citation>
    <scope>NUCLEOTIDE SEQUENCE</scope>
    <source>
        <strain evidence="2">EL160426</strain>
    </source>
</reference>
<dbReference type="Gene3D" id="3.30.1050.10">
    <property type="entry name" value="SCP2 sterol-binding domain"/>
    <property type="match status" value="1"/>
</dbReference>
<sequence length="106" mass="11589">MTAKEFILGFPDRINPESLEGKGDTCFHFKISGDGGGEFTAVIKGNEFSVVEGLENEAKCVITTSDKVLMAIINREQNPMTAVMFGKLKISNLNEMTKFAKPLGLM</sequence>
<dbReference type="Proteomes" id="UP001060919">
    <property type="component" value="Chromosome"/>
</dbReference>
<dbReference type="RefSeq" id="WP_264793016.1">
    <property type="nucleotide sequence ID" value="NZ_AP026867.1"/>
</dbReference>
<evidence type="ECO:0000313" key="2">
    <source>
        <dbReference type="EMBL" id="BDS11879.1"/>
    </source>
</evidence>
<name>A0A915YEY0_9BACT</name>
<protein>
    <submittedName>
        <fullName evidence="2">SCP2 sterol-binding domain-containing protein</fullName>
    </submittedName>
</protein>
<organism evidence="2 3">
    <name type="scientific">Aureispira anguillae</name>
    <dbReference type="NCBI Taxonomy" id="2864201"/>
    <lineage>
        <taxon>Bacteria</taxon>
        <taxon>Pseudomonadati</taxon>
        <taxon>Bacteroidota</taxon>
        <taxon>Saprospiria</taxon>
        <taxon>Saprospirales</taxon>
        <taxon>Saprospiraceae</taxon>
        <taxon>Aureispira</taxon>
    </lineage>
</organism>
<dbReference type="SUPFAM" id="SSF55718">
    <property type="entry name" value="SCP-like"/>
    <property type="match status" value="1"/>
</dbReference>
<evidence type="ECO:0000313" key="3">
    <source>
        <dbReference type="Proteomes" id="UP001060919"/>
    </source>
</evidence>
<dbReference type="Pfam" id="PF02036">
    <property type="entry name" value="SCP2"/>
    <property type="match status" value="1"/>
</dbReference>
<gene>
    <name evidence="2" type="ORF">AsAng_0025930</name>
</gene>
<dbReference type="KEGG" id="aup:AsAng_0025930"/>